<dbReference type="SMART" id="SM00220">
    <property type="entry name" value="S_TKc"/>
    <property type="match status" value="1"/>
</dbReference>
<dbReference type="GO" id="GO:0005737">
    <property type="term" value="C:cytoplasm"/>
    <property type="evidence" value="ECO:0007669"/>
    <property type="project" value="TreeGrafter"/>
</dbReference>
<evidence type="ECO:0000256" key="7">
    <source>
        <dbReference type="ARBA" id="ARBA00022840"/>
    </source>
</evidence>
<comment type="catalytic activity">
    <reaction evidence="9">
        <text>L-seryl-[protein] + ATP = O-phospho-L-seryl-[protein] + ADP + H(+)</text>
        <dbReference type="Rhea" id="RHEA:17989"/>
        <dbReference type="Rhea" id="RHEA-COMP:9863"/>
        <dbReference type="Rhea" id="RHEA-COMP:11604"/>
        <dbReference type="ChEBI" id="CHEBI:15378"/>
        <dbReference type="ChEBI" id="CHEBI:29999"/>
        <dbReference type="ChEBI" id="CHEBI:30616"/>
        <dbReference type="ChEBI" id="CHEBI:83421"/>
        <dbReference type="ChEBI" id="CHEBI:456216"/>
        <dbReference type="EC" id="2.7.11.1"/>
    </reaction>
</comment>
<evidence type="ECO:0000256" key="8">
    <source>
        <dbReference type="ARBA" id="ARBA00047899"/>
    </source>
</evidence>
<keyword evidence="4" id="KW-0808">Transferase</keyword>
<evidence type="ECO:0000256" key="9">
    <source>
        <dbReference type="ARBA" id="ARBA00048679"/>
    </source>
</evidence>
<proteinExistence type="inferred from homology"/>
<name>A0A077WR78_9FUNG</name>
<dbReference type="InterPro" id="IPR011009">
    <property type="entry name" value="Kinase-like_dom_sf"/>
</dbReference>
<dbReference type="GO" id="GO:0004674">
    <property type="term" value="F:protein serine/threonine kinase activity"/>
    <property type="evidence" value="ECO:0007669"/>
    <property type="project" value="UniProtKB-KW"/>
</dbReference>
<dbReference type="InterPro" id="IPR050629">
    <property type="entry name" value="STE20/SPS1-PAK"/>
</dbReference>
<dbReference type="InterPro" id="IPR017441">
    <property type="entry name" value="Protein_kinase_ATP_BS"/>
</dbReference>
<evidence type="ECO:0000256" key="4">
    <source>
        <dbReference type="ARBA" id="ARBA00022679"/>
    </source>
</evidence>
<evidence type="ECO:0000256" key="1">
    <source>
        <dbReference type="ARBA" id="ARBA00008874"/>
    </source>
</evidence>
<dbReference type="PROSITE" id="PS00107">
    <property type="entry name" value="PROTEIN_KINASE_ATP"/>
    <property type="match status" value="1"/>
</dbReference>
<evidence type="ECO:0000256" key="10">
    <source>
        <dbReference type="PROSITE-ProRule" id="PRU10141"/>
    </source>
</evidence>
<feature type="domain" description="Protein kinase" evidence="12">
    <location>
        <begin position="135"/>
        <end position="385"/>
    </location>
</feature>
<dbReference type="PROSITE" id="PS00108">
    <property type="entry name" value="PROTEIN_KINASE_ST"/>
    <property type="match status" value="1"/>
</dbReference>
<evidence type="ECO:0000259" key="12">
    <source>
        <dbReference type="PROSITE" id="PS50011"/>
    </source>
</evidence>
<dbReference type="InterPro" id="IPR000719">
    <property type="entry name" value="Prot_kinase_dom"/>
</dbReference>
<dbReference type="Pfam" id="PF00069">
    <property type="entry name" value="Pkinase"/>
    <property type="match status" value="1"/>
</dbReference>
<dbReference type="PROSITE" id="PS50011">
    <property type="entry name" value="PROTEIN_KINASE_DOM"/>
    <property type="match status" value="1"/>
</dbReference>
<dbReference type="Gene3D" id="3.30.200.20">
    <property type="entry name" value="Phosphorylase Kinase, domain 1"/>
    <property type="match status" value="1"/>
</dbReference>
<organism evidence="13">
    <name type="scientific">Lichtheimia ramosa</name>
    <dbReference type="NCBI Taxonomy" id="688394"/>
    <lineage>
        <taxon>Eukaryota</taxon>
        <taxon>Fungi</taxon>
        <taxon>Fungi incertae sedis</taxon>
        <taxon>Mucoromycota</taxon>
        <taxon>Mucoromycotina</taxon>
        <taxon>Mucoromycetes</taxon>
        <taxon>Mucorales</taxon>
        <taxon>Lichtheimiaceae</taxon>
        <taxon>Lichtheimia</taxon>
    </lineage>
</organism>
<evidence type="ECO:0000256" key="11">
    <source>
        <dbReference type="RuleBase" id="RU000304"/>
    </source>
</evidence>
<keyword evidence="3 11" id="KW-0723">Serine/threonine-protein kinase</keyword>
<keyword evidence="6" id="KW-0418">Kinase</keyword>
<dbReference type="SUPFAM" id="SSF56112">
    <property type="entry name" value="Protein kinase-like (PK-like)"/>
    <property type="match status" value="1"/>
</dbReference>
<evidence type="ECO:0000256" key="5">
    <source>
        <dbReference type="ARBA" id="ARBA00022741"/>
    </source>
</evidence>
<evidence type="ECO:0000313" key="13">
    <source>
        <dbReference type="EMBL" id="CDS09192.1"/>
    </source>
</evidence>
<dbReference type="EC" id="2.7.11.1" evidence="2"/>
<dbReference type="GO" id="GO:0005524">
    <property type="term" value="F:ATP binding"/>
    <property type="evidence" value="ECO:0007669"/>
    <property type="project" value="UniProtKB-UniRule"/>
</dbReference>
<dbReference type="AlphaFoldDB" id="A0A077WR78"/>
<feature type="binding site" evidence="10">
    <location>
        <position position="165"/>
    </location>
    <ligand>
        <name>ATP</name>
        <dbReference type="ChEBI" id="CHEBI:30616"/>
    </ligand>
</feature>
<dbReference type="InterPro" id="IPR008271">
    <property type="entry name" value="Ser/Thr_kinase_AS"/>
</dbReference>
<protein>
    <recommendedName>
        <fullName evidence="2">non-specific serine/threonine protein kinase</fullName>
        <ecNumber evidence="2">2.7.11.1</ecNumber>
    </recommendedName>
</protein>
<reference evidence="13" key="1">
    <citation type="journal article" date="2014" name="Genome Announc.">
        <title>De novo whole-genome sequence and genome annotation of Lichtheimia ramosa.</title>
        <authorList>
            <person name="Linde J."/>
            <person name="Schwartze V."/>
            <person name="Binder U."/>
            <person name="Lass-Florl C."/>
            <person name="Voigt K."/>
            <person name="Horn F."/>
        </authorList>
    </citation>
    <scope>NUCLEOTIDE SEQUENCE</scope>
    <source>
        <strain evidence="13">JMRC FSU:6197</strain>
    </source>
</reference>
<evidence type="ECO:0000256" key="2">
    <source>
        <dbReference type="ARBA" id="ARBA00012513"/>
    </source>
</evidence>
<keyword evidence="7 10" id="KW-0067">ATP-binding</keyword>
<evidence type="ECO:0000256" key="6">
    <source>
        <dbReference type="ARBA" id="ARBA00022777"/>
    </source>
</evidence>
<dbReference type="PANTHER" id="PTHR48012">
    <property type="entry name" value="STERILE20-LIKE KINASE, ISOFORM B-RELATED"/>
    <property type="match status" value="1"/>
</dbReference>
<sequence>MRKPSDMMTIDMTMKRRSTGCLRRGSFLDASSKSITSQGGISKEVWRPPGFYEIPNILGNAFLKPEPMASAAKTYSLRPYTPNKHISKKPWLSVGPHSEIPQLPPLVRTENEFERRIRKALPKVQVSSLDPRNKYGNFKEIGTGVNGSVVRANHRYKKNLLLAIKRCRLDPDREYRSAIVRELRIMASGHSNLIRLREVSLWRDDVWMAMDLQRCSVFAVLCQRGIPEEYAIYITCETLKALVYLHGKGFIHRDIKCENLLLGWNGEVKLADFGLATRTNRRNRERLGTSKWMAPEVIREQYYDEKIDMWSLGITVIEMMDRVPPHYLIKDEIELFASILSEPSPTFTYSYPTMYMRGLVAWLLDEAPQTRPTAKEVLAEIDAHVQNRLLKCASIGETARFINHVLPPA</sequence>
<accession>A0A077WR78</accession>
<dbReference type="OrthoDB" id="2914378at2759"/>
<gene>
    <name evidence="13" type="ORF">LRAMOSA10552</name>
</gene>
<dbReference type="EMBL" id="LK023330">
    <property type="protein sequence ID" value="CDS09192.1"/>
    <property type="molecule type" value="Genomic_DNA"/>
</dbReference>
<evidence type="ECO:0000256" key="3">
    <source>
        <dbReference type="ARBA" id="ARBA00022527"/>
    </source>
</evidence>
<comment type="catalytic activity">
    <reaction evidence="8">
        <text>L-threonyl-[protein] + ATP = O-phospho-L-threonyl-[protein] + ADP + H(+)</text>
        <dbReference type="Rhea" id="RHEA:46608"/>
        <dbReference type="Rhea" id="RHEA-COMP:11060"/>
        <dbReference type="Rhea" id="RHEA-COMP:11605"/>
        <dbReference type="ChEBI" id="CHEBI:15378"/>
        <dbReference type="ChEBI" id="CHEBI:30013"/>
        <dbReference type="ChEBI" id="CHEBI:30616"/>
        <dbReference type="ChEBI" id="CHEBI:61977"/>
        <dbReference type="ChEBI" id="CHEBI:456216"/>
        <dbReference type="EC" id="2.7.11.1"/>
    </reaction>
</comment>
<comment type="similarity">
    <text evidence="1">Belongs to the protein kinase superfamily. STE Ser/Thr protein kinase family. STE20 subfamily.</text>
</comment>
<dbReference type="PANTHER" id="PTHR48012:SF10">
    <property type="entry name" value="FI20177P1"/>
    <property type="match status" value="1"/>
</dbReference>
<dbReference type="Gene3D" id="1.10.510.10">
    <property type="entry name" value="Transferase(Phosphotransferase) domain 1"/>
    <property type="match status" value="1"/>
</dbReference>
<keyword evidence="5 10" id="KW-0547">Nucleotide-binding</keyword>